<gene>
    <name evidence="1" type="ORF">LCGC14_2696100</name>
</gene>
<organism evidence="1">
    <name type="scientific">marine sediment metagenome</name>
    <dbReference type="NCBI Taxonomy" id="412755"/>
    <lineage>
        <taxon>unclassified sequences</taxon>
        <taxon>metagenomes</taxon>
        <taxon>ecological metagenomes</taxon>
    </lineage>
</organism>
<protein>
    <submittedName>
        <fullName evidence="1">Uncharacterized protein</fullName>
    </submittedName>
</protein>
<dbReference type="EMBL" id="LAZR01047909">
    <property type="protein sequence ID" value="KKK93118.1"/>
    <property type="molecule type" value="Genomic_DNA"/>
</dbReference>
<name>A0A0F8ZH77_9ZZZZ</name>
<accession>A0A0F8ZH77</accession>
<evidence type="ECO:0000313" key="1">
    <source>
        <dbReference type="EMBL" id="KKK93118.1"/>
    </source>
</evidence>
<dbReference type="AlphaFoldDB" id="A0A0F8ZH77"/>
<feature type="non-terminal residue" evidence="1">
    <location>
        <position position="1"/>
    </location>
</feature>
<sequence length="27" mass="3473">CRDVYKVRYEDNEERDQHYSKLKFFGF</sequence>
<proteinExistence type="predicted"/>
<reference evidence="1" key="1">
    <citation type="journal article" date="2015" name="Nature">
        <title>Complex archaea that bridge the gap between prokaryotes and eukaryotes.</title>
        <authorList>
            <person name="Spang A."/>
            <person name="Saw J.H."/>
            <person name="Jorgensen S.L."/>
            <person name="Zaremba-Niedzwiedzka K."/>
            <person name="Martijn J."/>
            <person name="Lind A.E."/>
            <person name="van Eijk R."/>
            <person name="Schleper C."/>
            <person name="Guy L."/>
            <person name="Ettema T.J."/>
        </authorList>
    </citation>
    <scope>NUCLEOTIDE SEQUENCE</scope>
</reference>
<comment type="caution">
    <text evidence="1">The sequence shown here is derived from an EMBL/GenBank/DDBJ whole genome shotgun (WGS) entry which is preliminary data.</text>
</comment>